<organism evidence="1 2">
    <name type="scientific">Mikania micrantha</name>
    <name type="common">bitter vine</name>
    <dbReference type="NCBI Taxonomy" id="192012"/>
    <lineage>
        <taxon>Eukaryota</taxon>
        <taxon>Viridiplantae</taxon>
        <taxon>Streptophyta</taxon>
        <taxon>Embryophyta</taxon>
        <taxon>Tracheophyta</taxon>
        <taxon>Spermatophyta</taxon>
        <taxon>Magnoliopsida</taxon>
        <taxon>eudicotyledons</taxon>
        <taxon>Gunneridae</taxon>
        <taxon>Pentapetalae</taxon>
        <taxon>asterids</taxon>
        <taxon>campanulids</taxon>
        <taxon>Asterales</taxon>
        <taxon>Asteraceae</taxon>
        <taxon>Asteroideae</taxon>
        <taxon>Heliantheae alliance</taxon>
        <taxon>Eupatorieae</taxon>
        <taxon>Mikania</taxon>
    </lineage>
</organism>
<sequence length="136" mass="15600">MYRAEQGNTSKEFDYDRRDIGRRCPIKEREGWLRANNLDFKPVPRIFNGTFEFTKPGALYRHYQIKANKTPISIDDTSIYSDVARQVERQTARKAVKAMRSLQAVLDFKAQALPGRRTGELRVLGLGGEYSGSTRI</sequence>
<dbReference type="EMBL" id="SZYD01000008">
    <property type="protein sequence ID" value="KAD5508026.1"/>
    <property type="molecule type" value="Genomic_DNA"/>
</dbReference>
<accession>A0A5N6NWE6</accession>
<dbReference type="AlphaFoldDB" id="A0A5N6NWE6"/>
<name>A0A5N6NWE6_9ASTR</name>
<protein>
    <submittedName>
        <fullName evidence="1">Uncharacterized protein</fullName>
    </submittedName>
</protein>
<dbReference type="Proteomes" id="UP000326396">
    <property type="component" value="Linkage Group LG16"/>
</dbReference>
<reference evidence="1 2" key="1">
    <citation type="submission" date="2019-05" db="EMBL/GenBank/DDBJ databases">
        <title>Mikania micrantha, genome provides insights into the molecular mechanism of rapid growth.</title>
        <authorList>
            <person name="Liu B."/>
        </authorList>
    </citation>
    <scope>NUCLEOTIDE SEQUENCE [LARGE SCALE GENOMIC DNA]</scope>
    <source>
        <strain evidence="1">NLD-2019</strain>
        <tissue evidence="1">Leaf</tissue>
    </source>
</reference>
<evidence type="ECO:0000313" key="2">
    <source>
        <dbReference type="Proteomes" id="UP000326396"/>
    </source>
</evidence>
<gene>
    <name evidence="1" type="ORF">E3N88_15729</name>
</gene>
<evidence type="ECO:0000313" key="1">
    <source>
        <dbReference type="EMBL" id="KAD5508026.1"/>
    </source>
</evidence>
<comment type="caution">
    <text evidence="1">The sequence shown here is derived from an EMBL/GenBank/DDBJ whole genome shotgun (WGS) entry which is preliminary data.</text>
</comment>
<proteinExistence type="predicted"/>
<keyword evidence="2" id="KW-1185">Reference proteome</keyword>